<dbReference type="InterPro" id="IPR011990">
    <property type="entry name" value="TPR-like_helical_dom_sf"/>
</dbReference>
<dbReference type="EMBL" id="CAJNNV010031683">
    <property type="protein sequence ID" value="CAE8637350.1"/>
    <property type="molecule type" value="Genomic_DNA"/>
</dbReference>
<keyword evidence="3" id="KW-1185">Reference proteome</keyword>
<feature type="region of interest" description="Disordered" evidence="1">
    <location>
        <begin position="553"/>
        <end position="591"/>
    </location>
</feature>
<dbReference type="Gene3D" id="1.25.40.10">
    <property type="entry name" value="Tetratricopeptide repeat domain"/>
    <property type="match status" value="1"/>
</dbReference>
<dbReference type="OMA" id="WPDEMKD"/>
<gene>
    <name evidence="2" type="ORF">PGLA1383_LOCUS52717</name>
</gene>
<dbReference type="OrthoDB" id="426393at2759"/>
<sequence length="713" mass="78987">MAEALGGEACDFAGSGSSVSSSASLPDLEPVLLPPDEEGEESFLFGPVAGPHLLRLSASQVSSSSLVGCPWDASGSDNRVDASRRELSIFDIAQGQRHEDDEVGCESRRLLSQPCNDDICEKELGYPCWPDEMKDPDYFRKELLRMRNDPRHNPNIGKSMEDQEFWNVAARLPWAKVLLRKEQFWTERRNSWLQQYSAVLRGNRGRKQLAQILEDECSVELRRLVAPVLQYRVVEQLMLNILEESMELGLNFQEFLGSPGTGGPELLAELQVTCRRLTSVPGSSSGQANSHRMAALMQEELDGRLNEAKLAAAKEREAQLRHRPRTIIDIAGLKVALDFGEKCKQDGFAEWKLGNWEEALISWSQGDNTLRRFRAAASCDTENNLLRELHGATLRNLAQAALQLDRYGQALDAADRAIELGEPGELAGGFGSAEAAVSTLQVDVKAWYRRCKALEGLGRLGEAAGCLRHIEEASVGRPDGERLRRDCDRCRQHLQRLILRQSLEQGRMLRRGLRSGVFGSSRGAQPAEPEAQAPEVLSLDCGDARLLRSEANADGEIKGPAQDKGPADESCQTLQGVTDSSPDETAAGGPRITRDGAWDLLYDLEAAYTEPSFVRRVDKLSRDLQFRAEDFAPRLAAVALEAQRPILQKWGFEDSVAGAQGMRAALQEHTRSPLGLRNPKLKELADKVSRGLYGSPELQMYDRVRLLVERSHV</sequence>
<organism evidence="2 3">
    <name type="scientific">Polarella glacialis</name>
    <name type="common">Dinoflagellate</name>
    <dbReference type="NCBI Taxonomy" id="89957"/>
    <lineage>
        <taxon>Eukaryota</taxon>
        <taxon>Sar</taxon>
        <taxon>Alveolata</taxon>
        <taxon>Dinophyceae</taxon>
        <taxon>Suessiales</taxon>
        <taxon>Suessiaceae</taxon>
        <taxon>Polarella</taxon>
    </lineage>
</organism>
<proteinExistence type="predicted"/>
<evidence type="ECO:0000313" key="2">
    <source>
        <dbReference type="EMBL" id="CAE8637350.1"/>
    </source>
</evidence>
<comment type="caution">
    <text evidence="2">The sequence shown here is derived from an EMBL/GenBank/DDBJ whole genome shotgun (WGS) entry which is preliminary data.</text>
</comment>
<feature type="region of interest" description="Disordered" evidence="1">
    <location>
        <begin position="1"/>
        <end position="38"/>
    </location>
</feature>
<feature type="compositionally biased region" description="Polar residues" evidence="1">
    <location>
        <begin position="570"/>
        <end position="580"/>
    </location>
</feature>
<evidence type="ECO:0000313" key="3">
    <source>
        <dbReference type="Proteomes" id="UP000654075"/>
    </source>
</evidence>
<name>A0A813HIN8_POLGL</name>
<evidence type="ECO:0000256" key="1">
    <source>
        <dbReference type="SAM" id="MobiDB-lite"/>
    </source>
</evidence>
<reference evidence="2" key="1">
    <citation type="submission" date="2021-02" db="EMBL/GenBank/DDBJ databases">
        <authorList>
            <person name="Dougan E. K."/>
            <person name="Rhodes N."/>
            <person name="Thang M."/>
            <person name="Chan C."/>
        </authorList>
    </citation>
    <scope>NUCLEOTIDE SEQUENCE</scope>
</reference>
<dbReference type="AlphaFoldDB" id="A0A813HIN8"/>
<protein>
    <recommendedName>
        <fullName evidence="4">Protein C10</fullName>
    </recommendedName>
</protein>
<accession>A0A813HIN8</accession>
<evidence type="ECO:0008006" key="4">
    <source>
        <dbReference type="Google" id="ProtNLM"/>
    </source>
</evidence>
<dbReference type="SUPFAM" id="SSF48452">
    <property type="entry name" value="TPR-like"/>
    <property type="match status" value="1"/>
</dbReference>
<dbReference type="Proteomes" id="UP000654075">
    <property type="component" value="Unassembled WGS sequence"/>
</dbReference>
<feature type="compositionally biased region" description="Low complexity" evidence="1">
    <location>
        <begin position="13"/>
        <end position="31"/>
    </location>
</feature>